<dbReference type="InterPro" id="IPR006580">
    <property type="entry name" value="Znf_TTF"/>
</dbReference>
<proteinExistence type="predicted"/>
<evidence type="ECO:0000313" key="4">
    <source>
        <dbReference type="Proteomes" id="UP000694569"/>
    </source>
</evidence>
<evidence type="ECO:0000259" key="2">
    <source>
        <dbReference type="SMART" id="SM00597"/>
    </source>
</evidence>
<reference evidence="3" key="1">
    <citation type="submission" date="2025-08" db="UniProtKB">
        <authorList>
            <consortium name="Ensembl"/>
        </authorList>
    </citation>
    <scope>IDENTIFICATION</scope>
</reference>
<accession>A0A8C5PA76</accession>
<feature type="region of interest" description="Disordered" evidence="1">
    <location>
        <begin position="17"/>
        <end position="37"/>
    </location>
</feature>
<dbReference type="AlphaFoldDB" id="A0A8C5PA76"/>
<dbReference type="PANTHER" id="PTHR45749:SF28">
    <property type="entry name" value="ZINC FINGER MYM-TYPE PROTEIN 1-LIKE-RELATED"/>
    <property type="match status" value="1"/>
</dbReference>
<dbReference type="PANTHER" id="PTHR45749">
    <property type="match status" value="1"/>
</dbReference>
<evidence type="ECO:0000256" key="1">
    <source>
        <dbReference type="SAM" id="MobiDB-lite"/>
    </source>
</evidence>
<reference evidence="3" key="2">
    <citation type="submission" date="2025-09" db="UniProtKB">
        <authorList>
            <consortium name="Ensembl"/>
        </authorList>
    </citation>
    <scope>IDENTIFICATION</scope>
</reference>
<feature type="domain" description="TTF-type" evidence="2">
    <location>
        <begin position="207"/>
        <end position="311"/>
    </location>
</feature>
<name>A0A8C5PA76_9ANUR</name>
<dbReference type="Ensembl" id="ENSLLET00000009714.1">
    <property type="protein sequence ID" value="ENSLLEP00000009355.1"/>
    <property type="gene ID" value="ENSLLEG00000005964.1"/>
</dbReference>
<dbReference type="Proteomes" id="UP000694569">
    <property type="component" value="Unplaced"/>
</dbReference>
<dbReference type="SMART" id="SM00597">
    <property type="entry name" value="ZnF_TTF"/>
    <property type="match status" value="1"/>
</dbReference>
<protein>
    <recommendedName>
        <fullName evidence="2">TTF-type domain-containing protein</fullName>
    </recommendedName>
</protein>
<dbReference type="GeneTree" id="ENSGT00940000162068"/>
<dbReference type="OrthoDB" id="9950531at2759"/>
<keyword evidence="4" id="KW-1185">Reference proteome</keyword>
<dbReference type="Pfam" id="PF14291">
    <property type="entry name" value="DUF4371"/>
    <property type="match status" value="1"/>
</dbReference>
<sequence>MTYAAVISLTQCSPLGSLPSPRLPRNTSGKPEQRGGLSLNKTALNSFYILQDTAFRLALNVCLYTSNVKQHPRTCLKMYKWAPIENSLCLGIKRPNEEELSDSSDSKRECPINPDLIKKEIKEDDDEAGSSEEVWLKGFGLYSDDVTQQRNPPNAADISLNAFAEAVLESNMDFQCPVDQNGTSVFDVDKPFQPSAELVPPQCFGNRKLRFQSAWYADFPWLHYIPQLKAVLCFTCGKAETMGLLGSSRRRDSVFTAVGFSNWKKAREKFGSHQKSKSHEFATWKLMHALQNQKREAALEQQRKVRQAIPNACLNKLISALRFLIHRGHTFQSHELIEESLFELLKFLGQDSEMFRYWLTTNQNFTSPEIQYELIGLMSHEIISLITKDVNQGSVYYSVIINSINNADNHQLSLCLRYLDADMQPQEEFIGFLDPMEETGTFAANLILDLLDRHSLPVDLLRGVAFESTAFSSQCYIESCALLKQKQPLAMFVHCGMPSGSILARDCSHASHIFQQTLYSVNDLCKLFSKSTKYKFLLSEMALNPASETKQLCSSEWSVNLPLINTIIQHYGLIIQGLGEMETDLGVSGVQSHFLLQVFVEGNTLVCLLIMRSIMESLNILNMNLEDQNMLMSSTLQKVRMVKEILLRVQQDASVVDFLRQAEEVVTKLNLMPITIPPLRRWYRQDLELLNHHYPETKEDFFRNEYFKVLEAAISQLESKFHQQGFIDYCHLEDVLLCAGKGGESDSVIEEKLAILSKYPEFNVRMLKVQLEMFAHKNSYSSLSEAVSLYKSVSPEVKEFFGELGKFLKFLLIIPVGTNENEQGCSPFQRLRTLLKFTTTETRSSDVAVCYVNETRLDNLCLETVAHSFVRGI</sequence>
<dbReference type="InterPro" id="IPR025398">
    <property type="entry name" value="DUF4371"/>
</dbReference>
<evidence type="ECO:0000313" key="3">
    <source>
        <dbReference type="Ensembl" id="ENSLLEP00000009355.1"/>
    </source>
</evidence>
<organism evidence="3 4">
    <name type="scientific">Leptobrachium leishanense</name>
    <name type="common">Leishan spiny toad</name>
    <dbReference type="NCBI Taxonomy" id="445787"/>
    <lineage>
        <taxon>Eukaryota</taxon>
        <taxon>Metazoa</taxon>
        <taxon>Chordata</taxon>
        <taxon>Craniata</taxon>
        <taxon>Vertebrata</taxon>
        <taxon>Euteleostomi</taxon>
        <taxon>Amphibia</taxon>
        <taxon>Batrachia</taxon>
        <taxon>Anura</taxon>
        <taxon>Pelobatoidea</taxon>
        <taxon>Megophryidae</taxon>
        <taxon>Leptobrachium</taxon>
    </lineage>
</organism>